<dbReference type="AlphaFoldDB" id="A0A7C8NLG1"/>
<feature type="compositionally biased region" description="Basic residues" evidence="1">
    <location>
        <begin position="36"/>
        <end position="45"/>
    </location>
</feature>
<sequence>MSSSEVGDESERVKGKEDGAGRLSKSSSSNLTSMRHAQRKPARLTRIRNASQDAKIQAPEIAHPSISYVILSPRDIKFNLKQIHTRTISIPSCRTTAYLKMGFWTRQPTAAKDSSAPIEAAAAAASHQPPNDTPAVQQNTPRSRDDVAEEEFSALLKTLHDEDPSRKEAVPQNNFQDTLYPTTMSCREAFDELYFCYSLGGQFKNLYRHGTYRQCEDKSADFWFCMRTKMYGPNTKKEMIVKYHKEKEAEKYKRGPSSEDVWKEKASVHIVYIL</sequence>
<dbReference type="PANTHER" id="PTHR28052:SF1">
    <property type="entry name" value="UPF0545 PROTEIN C22ORF39"/>
    <property type="match status" value="1"/>
</dbReference>
<accession>A0A7C8NLG1</accession>
<feature type="region of interest" description="Disordered" evidence="1">
    <location>
        <begin position="114"/>
        <end position="147"/>
    </location>
</feature>
<evidence type="ECO:0000313" key="2">
    <source>
        <dbReference type="EMBL" id="KAF3137550.1"/>
    </source>
</evidence>
<feature type="region of interest" description="Disordered" evidence="1">
    <location>
        <begin position="1"/>
        <end position="45"/>
    </location>
</feature>
<feature type="compositionally biased region" description="Polar residues" evidence="1">
    <location>
        <begin position="128"/>
        <end position="141"/>
    </location>
</feature>
<protein>
    <recommendedName>
        <fullName evidence="4">Early meiotic induction protein 1</fullName>
    </recommendedName>
</protein>
<evidence type="ECO:0008006" key="4">
    <source>
        <dbReference type="Google" id="ProtNLM"/>
    </source>
</evidence>
<evidence type="ECO:0000313" key="3">
    <source>
        <dbReference type="Proteomes" id="UP000480548"/>
    </source>
</evidence>
<comment type="caution">
    <text evidence="2">The sequence shown here is derived from an EMBL/GenBank/DDBJ whole genome shotgun (WGS) entry which is preliminary data.</text>
</comment>
<organism evidence="2 3">
    <name type="scientific">Orbilia oligospora</name>
    <name type="common">Nematode-trapping fungus</name>
    <name type="synonym">Arthrobotrys oligospora</name>
    <dbReference type="NCBI Taxonomy" id="2813651"/>
    <lineage>
        <taxon>Eukaryota</taxon>
        <taxon>Fungi</taxon>
        <taxon>Dikarya</taxon>
        <taxon>Ascomycota</taxon>
        <taxon>Pezizomycotina</taxon>
        <taxon>Orbiliomycetes</taxon>
        <taxon>Orbiliales</taxon>
        <taxon>Orbiliaceae</taxon>
        <taxon>Orbilia</taxon>
    </lineage>
</organism>
<name>A0A7C8NLG1_ORBOL</name>
<dbReference type="EMBL" id="WIQZ01000025">
    <property type="protein sequence ID" value="KAF3137550.1"/>
    <property type="molecule type" value="Genomic_DNA"/>
</dbReference>
<proteinExistence type="predicted"/>
<dbReference type="InterPro" id="IPR021475">
    <property type="entry name" value="Pants/Emi1-like"/>
</dbReference>
<evidence type="ECO:0000256" key="1">
    <source>
        <dbReference type="SAM" id="MobiDB-lite"/>
    </source>
</evidence>
<feature type="compositionally biased region" description="Basic and acidic residues" evidence="1">
    <location>
        <begin position="9"/>
        <end position="20"/>
    </location>
</feature>
<reference evidence="2 3" key="1">
    <citation type="submission" date="2019-06" db="EMBL/GenBank/DDBJ databases">
        <authorList>
            <person name="Palmer J.M."/>
        </authorList>
    </citation>
    <scope>NUCLEOTIDE SEQUENCE [LARGE SCALE GENOMIC DNA]</scope>
    <source>
        <strain evidence="2 3">TWF703</strain>
    </source>
</reference>
<dbReference type="Proteomes" id="UP000480548">
    <property type="component" value="Unassembled WGS sequence"/>
</dbReference>
<feature type="compositionally biased region" description="Low complexity" evidence="1">
    <location>
        <begin position="114"/>
        <end position="126"/>
    </location>
</feature>
<gene>
    <name evidence="2" type="ORF">TWF703_004975</name>
</gene>
<dbReference type="PANTHER" id="PTHR28052">
    <property type="entry name" value="UPF0545 PROTEIN C22ORF39"/>
    <property type="match status" value="1"/>
</dbReference>
<dbReference type="Pfam" id="PF11326">
    <property type="entry name" value="PANTS-like"/>
    <property type="match status" value="1"/>
</dbReference>